<reference evidence="3 4" key="1">
    <citation type="submission" date="2019-12" db="EMBL/GenBank/DDBJ databases">
        <title>Litoreibacter badius sp. nov., a novel bacteriochlorophyll a-containing bacterium in the genus Litoreibacter.</title>
        <authorList>
            <person name="Kanamuro M."/>
            <person name="Takabe Y."/>
            <person name="Mori K."/>
            <person name="Takaichi S."/>
            <person name="Hanada S."/>
        </authorList>
    </citation>
    <scope>NUCLEOTIDE SEQUENCE [LARGE SCALE GENOMIC DNA]</scope>
    <source>
        <strain evidence="3 4">K6</strain>
    </source>
</reference>
<evidence type="ECO:0000313" key="3">
    <source>
        <dbReference type="EMBL" id="GFE63305.1"/>
    </source>
</evidence>
<dbReference type="GO" id="GO:0016740">
    <property type="term" value="F:transferase activity"/>
    <property type="evidence" value="ECO:0007669"/>
    <property type="project" value="UniProtKB-KW"/>
</dbReference>
<feature type="domain" description="Gcp-like" evidence="2">
    <location>
        <begin position="40"/>
        <end position="127"/>
    </location>
</feature>
<keyword evidence="4" id="KW-1185">Reference proteome</keyword>
<accession>A0A6N6JAU7</accession>
<protein>
    <submittedName>
        <fullName evidence="3">tRNA N6-adenosine(37)-N6-threonylcarbamoyltransferase complex dimerization subunit TsaB</fullName>
    </submittedName>
</protein>
<gene>
    <name evidence="3" type="ORF">KIN_03790</name>
</gene>
<dbReference type="PANTHER" id="PTHR11735">
    <property type="entry name" value="TRNA N6-ADENOSINE THREONYLCARBAMOYLTRANSFERASE"/>
    <property type="match status" value="1"/>
</dbReference>
<dbReference type="AlphaFoldDB" id="A0A6N6JAU7"/>
<dbReference type="NCBIfam" id="TIGR03725">
    <property type="entry name" value="T6A_YeaZ"/>
    <property type="match status" value="1"/>
</dbReference>
<dbReference type="EMBL" id="BLJE01000001">
    <property type="protein sequence ID" value="GFE63305.1"/>
    <property type="molecule type" value="Genomic_DNA"/>
</dbReference>
<dbReference type="Proteomes" id="UP000436822">
    <property type="component" value="Unassembled WGS sequence"/>
</dbReference>
<name>A0A6N6JAU7_9RHOB</name>
<evidence type="ECO:0000313" key="4">
    <source>
        <dbReference type="Proteomes" id="UP000436822"/>
    </source>
</evidence>
<dbReference type="SUPFAM" id="SSF53067">
    <property type="entry name" value="Actin-like ATPase domain"/>
    <property type="match status" value="1"/>
</dbReference>
<dbReference type="PANTHER" id="PTHR11735:SF11">
    <property type="entry name" value="TRNA THREONYLCARBAMOYLADENOSINE BIOSYNTHESIS PROTEIN TSAB"/>
    <property type="match status" value="1"/>
</dbReference>
<comment type="caution">
    <text evidence="3">The sequence shown here is derived from an EMBL/GenBank/DDBJ whole genome shotgun (WGS) entry which is preliminary data.</text>
</comment>
<evidence type="ECO:0000256" key="1">
    <source>
        <dbReference type="SAM" id="MobiDB-lite"/>
    </source>
</evidence>
<dbReference type="Pfam" id="PF00814">
    <property type="entry name" value="TsaD"/>
    <property type="match status" value="1"/>
</dbReference>
<keyword evidence="3" id="KW-0808">Transferase</keyword>
<dbReference type="RefSeq" id="WP_159804252.1">
    <property type="nucleotide sequence ID" value="NZ_BLJE01000001.1"/>
</dbReference>
<feature type="region of interest" description="Disordered" evidence="1">
    <location>
        <begin position="188"/>
        <end position="215"/>
    </location>
</feature>
<dbReference type="Gene3D" id="3.30.420.40">
    <property type="match status" value="2"/>
</dbReference>
<organism evidence="3 4">
    <name type="scientific">Litoreibacter roseus</name>
    <dbReference type="NCBI Taxonomy" id="2601869"/>
    <lineage>
        <taxon>Bacteria</taxon>
        <taxon>Pseudomonadati</taxon>
        <taxon>Pseudomonadota</taxon>
        <taxon>Alphaproteobacteria</taxon>
        <taxon>Rhodobacterales</taxon>
        <taxon>Roseobacteraceae</taxon>
        <taxon>Litoreibacter</taxon>
    </lineage>
</organism>
<sequence>MTQEPLLLSFDTAAAHCAAALLRGETVLSQFEIDMPKGQVEQLMPRLEDLLAENGTQWQDLAAIGVGIGPGNFTGIRISVSAARGLGLALGVPVVGVSRLDALRFGLVGPALACIDARQDKLYAQYDDAPPRLIAMHDLRQTFMTPGLSVVGDRTDEIAALLNAKVQSPRRPLAEALGRIALTRYQDKNLPPPTPLYIRPADAAPPKDPGPKILA</sequence>
<proteinExistence type="predicted"/>
<evidence type="ECO:0000259" key="2">
    <source>
        <dbReference type="Pfam" id="PF00814"/>
    </source>
</evidence>
<dbReference type="OrthoDB" id="9809995at2"/>
<dbReference type="InterPro" id="IPR043129">
    <property type="entry name" value="ATPase_NBD"/>
</dbReference>
<dbReference type="GO" id="GO:0002949">
    <property type="term" value="P:tRNA threonylcarbamoyladenosine modification"/>
    <property type="evidence" value="ECO:0007669"/>
    <property type="project" value="InterPro"/>
</dbReference>
<dbReference type="GO" id="GO:0005829">
    <property type="term" value="C:cytosol"/>
    <property type="evidence" value="ECO:0007669"/>
    <property type="project" value="TreeGrafter"/>
</dbReference>
<dbReference type="InterPro" id="IPR022496">
    <property type="entry name" value="T6A_TsaB"/>
</dbReference>
<dbReference type="InterPro" id="IPR000905">
    <property type="entry name" value="Gcp-like_dom"/>
</dbReference>